<keyword evidence="8" id="KW-0732">Signal</keyword>
<sequence>MDKKMLLWVAVLSLALFPRTEHADAAFWFQSKRATVDLRLLETSDLHGYMLNYDYAARTEAETYGLALTASLIAAERKTAKNTMLFDDGDLLEGNEMAAYVARRPLKKGEIHPFIRVMNHLNYDAATVGNHDFHYGLDFLKQTINGAKFPFVNANIYYNFEKNDTDDQNFFKPYVILDKKVEDRSGHHHHLKIGVIGFVTPSVIEWEKPSLGGKVKAKDILHTAAWFVPRMKAEGADLIIALAHCGVDPAAKQPFYTGDAVYLLSEVKGIDAILFGHQHRVFPSEFFAGVPGVDIRKGTINGVPAVMPGKWGSHLGVISLTLEKKGEKWEMTQAQSEAKPVYAIHNQQAKSIVRPDPDIVRMTAELQKNVLGSKFTLYSRN</sequence>
<feature type="domain" description="Calcineurin-like phosphoesterase" evidence="9">
    <location>
        <begin position="39"/>
        <end position="280"/>
    </location>
</feature>
<dbReference type="InterPro" id="IPR004843">
    <property type="entry name" value="Calcineurin-like_PHP"/>
</dbReference>
<reference evidence="12" key="2">
    <citation type="submission" date="2015-01" db="EMBL/GenBank/DDBJ databases">
        <title>Comparative genome analysis of Bacillus coagulans HM-08, Clostridium butyricum HM-68, Bacillus subtilis HM-66 and Bacillus paralicheniformis BL-09.</title>
        <authorList>
            <person name="Zhang H."/>
        </authorList>
    </citation>
    <scope>NUCLEOTIDE SEQUENCE [LARGE SCALE GENOMIC DNA]</scope>
    <source>
        <strain evidence="12">HM-08</strain>
    </source>
</reference>
<accession>A0A0C5C4B5</accession>
<keyword evidence="8" id="KW-0547">Nucleotide-binding</keyword>
<evidence type="ECO:0000256" key="6">
    <source>
        <dbReference type="ARBA" id="ARBA00022801"/>
    </source>
</evidence>
<dbReference type="PATRIC" id="fig|1398.18.peg.812"/>
<dbReference type="Gene3D" id="3.60.21.10">
    <property type="match status" value="1"/>
</dbReference>
<dbReference type="InterPro" id="IPR029052">
    <property type="entry name" value="Metallo-depent_PP-like"/>
</dbReference>
<dbReference type="PANTHER" id="PTHR11575:SF6">
    <property type="entry name" value="2',3'-CYCLIC-NUCLEOTIDE 2'-PHOSPHODIESTERASE_3'-NUCLEOTIDASE"/>
    <property type="match status" value="1"/>
</dbReference>
<dbReference type="InterPro" id="IPR041827">
    <property type="entry name" value="CpdB_N"/>
</dbReference>
<dbReference type="Proteomes" id="UP000032024">
    <property type="component" value="Chromosome"/>
</dbReference>
<dbReference type="InterPro" id="IPR006146">
    <property type="entry name" value="5'-Nucleotdase_CS"/>
</dbReference>
<gene>
    <name evidence="11" type="ORF">HMPREF3213_02771</name>
    <name evidence="10" type="ORF">SB48_HM08orf01215</name>
</gene>
<evidence type="ECO:0000256" key="7">
    <source>
        <dbReference type="ARBA" id="ARBA00023268"/>
    </source>
</evidence>
<evidence type="ECO:0000256" key="5">
    <source>
        <dbReference type="ARBA" id="ARBA00006654"/>
    </source>
</evidence>
<dbReference type="GO" id="GO:0008663">
    <property type="term" value="F:2',3'-cyclic-nucleotide 2'-phosphodiesterase activity"/>
    <property type="evidence" value="ECO:0007669"/>
    <property type="project" value="UniProtKB-EC"/>
</dbReference>
<evidence type="ECO:0000256" key="3">
    <source>
        <dbReference type="ARBA" id="ARBA00001968"/>
    </source>
</evidence>
<dbReference type="STRING" id="1398.AB434_0392"/>
<dbReference type="GeneID" id="93258647"/>
<comment type="subcellular location">
    <subcellularLocation>
        <location evidence="4">Cell envelope</location>
    </subcellularLocation>
</comment>
<evidence type="ECO:0000259" key="9">
    <source>
        <dbReference type="Pfam" id="PF00149"/>
    </source>
</evidence>
<name>A0A0C5C4B5_HEYCO</name>
<evidence type="ECO:0000313" key="12">
    <source>
        <dbReference type="Proteomes" id="UP000032024"/>
    </source>
</evidence>
<protein>
    <submittedName>
        <fullName evidence="11">2',3'-cyclic-nucleotide 2'-phosphodiesterase domain protein</fullName>
    </submittedName>
    <submittedName>
        <fullName evidence="10">Metallophosphoesterase</fullName>
    </submittedName>
</protein>
<keyword evidence="7" id="KW-0511">Multifunctional enzyme</keyword>
<dbReference type="GO" id="GO:0000166">
    <property type="term" value="F:nucleotide binding"/>
    <property type="evidence" value="ECO:0007669"/>
    <property type="project" value="UniProtKB-KW"/>
</dbReference>
<dbReference type="GO" id="GO:0009166">
    <property type="term" value="P:nucleotide catabolic process"/>
    <property type="evidence" value="ECO:0007669"/>
    <property type="project" value="InterPro"/>
</dbReference>
<evidence type="ECO:0000256" key="8">
    <source>
        <dbReference type="RuleBase" id="RU362119"/>
    </source>
</evidence>
<feature type="chain" id="PRO_5044513655" evidence="8">
    <location>
        <begin position="24"/>
        <end position="381"/>
    </location>
</feature>
<comment type="similarity">
    <text evidence="5 8">Belongs to the 5'-nucleotidase family.</text>
</comment>
<keyword evidence="6 8" id="KW-0378">Hydrolase</keyword>
<dbReference type="InterPro" id="IPR006179">
    <property type="entry name" value="5_nucleotidase/apyrase"/>
</dbReference>
<comment type="cofactor">
    <cofactor evidence="3">
        <name>a divalent metal cation</name>
        <dbReference type="ChEBI" id="CHEBI:60240"/>
    </cofactor>
</comment>
<evidence type="ECO:0000256" key="4">
    <source>
        <dbReference type="ARBA" id="ARBA00004196"/>
    </source>
</evidence>
<dbReference type="EMBL" id="CP010525">
    <property type="protein sequence ID" value="AJO21586.1"/>
    <property type="molecule type" value="Genomic_DNA"/>
</dbReference>
<dbReference type="PANTHER" id="PTHR11575">
    <property type="entry name" value="5'-NUCLEOTIDASE-RELATED"/>
    <property type="match status" value="1"/>
</dbReference>
<evidence type="ECO:0000313" key="11">
    <source>
        <dbReference type="EMBL" id="KWZ79395.1"/>
    </source>
</evidence>
<dbReference type="Pfam" id="PF00149">
    <property type="entry name" value="Metallophos"/>
    <property type="match status" value="1"/>
</dbReference>
<dbReference type="GO" id="GO:0008254">
    <property type="term" value="F:3'-nucleotidase activity"/>
    <property type="evidence" value="ECO:0007669"/>
    <property type="project" value="UniProtKB-EC"/>
</dbReference>
<keyword evidence="12" id="KW-1185">Reference proteome</keyword>
<comment type="catalytic activity">
    <reaction evidence="1">
        <text>a ribonucleoside 3'-phosphate + H2O = a ribonucleoside + phosphate</text>
        <dbReference type="Rhea" id="RHEA:10144"/>
        <dbReference type="ChEBI" id="CHEBI:13197"/>
        <dbReference type="ChEBI" id="CHEBI:15377"/>
        <dbReference type="ChEBI" id="CHEBI:18254"/>
        <dbReference type="ChEBI" id="CHEBI:43474"/>
        <dbReference type="EC" id="3.1.3.6"/>
    </reaction>
</comment>
<evidence type="ECO:0000256" key="2">
    <source>
        <dbReference type="ARBA" id="ARBA00001730"/>
    </source>
</evidence>
<organism evidence="11 13">
    <name type="scientific">Heyndrickxia coagulans</name>
    <name type="common">Weizmannia coagulans</name>
    <dbReference type="NCBI Taxonomy" id="1398"/>
    <lineage>
        <taxon>Bacteria</taxon>
        <taxon>Bacillati</taxon>
        <taxon>Bacillota</taxon>
        <taxon>Bacilli</taxon>
        <taxon>Bacillales</taxon>
        <taxon>Bacillaceae</taxon>
        <taxon>Heyndrickxia</taxon>
    </lineage>
</organism>
<dbReference type="Proteomes" id="UP000070376">
    <property type="component" value="Unassembled WGS sequence"/>
</dbReference>
<dbReference type="SUPFAM" id="SSF56300">
    <property type="entry name" value="Metallo-dependent phosphatases"/>
    <property type="match status" value="1"/>
</dbReference>
<proteinExistence type="inferred from homology"/>
<dbReference type="GO" id="GO:0046872">
    <property type="term" value="F:metal ion binding"/>
    <property type="evidence" value="ECO:0007669"/>
    <property type="project" value="InterPro"/>
</dbReference>
<comment type="catalytic activity">
    <reaction evidence="2">
        <text>a nucleoside 2',3'-cyclic phosphate + H2O = a nucleoside 3'-phosphate + H(+)</text>
        <dbReference type="Rhea" id="RHEA:19621"/>
        <dbReference type="ChEBI" id="CHEBI:15377"/>
        <dbReference type="ChEBI" id="CHEBI:15378"/>
        <dbReference type="ChEBI" id="CHEBI:66949"/>
        <dbReference type="ChEBI" id="CHEBI:66954"/>
        <dbReference type="EC" id="3.1.4.16"/>
    </reaction>
</comment>
<reference evidence="13" key="3">
    <citation type="submission" date="2016-01" db="EMBL/GenBank/DDBJ databases">
        <authorList>
            <person name="Mitreva M."/>
            <person name="Pepin K.H."/>
            <person name="Mihindukulasuriya K.A."/>
            <person name="Fulton R."/>
            <person name="Fronick C."/>
            <person name="O'Laughlin M."/>
            <person name="Miner T."/>
            <person name="Herter B."/>
            <person name="Rosa B.A."/>
            <person name="Cordes M."/>
            <person name="Tomlinson C."/>
            <person name="Wollam A."/>
            <person name="Palsikar V.B."/>
            <person name="Mardis E.R."/>
            <person name="Wilson R.K."/>
        </authorList>
    </citation>
    <scope>NUCLEOTIDE SEQUENCE [LARGE SCALE GENOMIC DNA]</scope>
    <source>
        <strain evidence="13">GED7749B</strain>
    </source>
</reference>
<dbReference type="EMBL" id="LRPN01000119">
    <property type="protein sequence ID" value="KWZ79395.1"/>
    <property type="molecule type" value="Genomic_DNA"/>
</dbReference>
<dbReference type="PRINTS" id="PR01607">
    <property type="entry name" value="APYRASEFAMLY"/>
</dbReference>
<reference evidence="11" key="4">
    <citation type="submission" date="2016-01" db="EMBL/GenBank/DDBJ databases">
        <authorList>
            <person name="Oliw E.H."/>
        </authorList>
    </citation>
    <scope>NUCLEOTIDE SEQUENCE [LARGE SCALE GENOMIC DNA]</scope>
    <source>
        <strain evidence="11">GED7749B</strain>
    </source>
</reference>
<reference evidence="10" key="1">
    <citation type="submission" date="2015-01" db="EMBL/GenBank/DDBJ databases">
        <title>Comparative genome analysis of Bacillus coagulans HM-08, Clostridium butyricum HM-68, Bacillus subtilis HM-66 and Bacillus licheniformis BL-09.</title>
        <authorList>
            <person name="Zhang H."/>
        </authorList>
    </citation>
    <scope>NUCLEOTIDE SEQUENCE [LARGE SCALE GENOMIC DNA]</scope>
    <source>
        <strain evidence="10">HM-08</strain>
    </source>
</reference>
<dbReference type="PROSITE" id="PS00785">
    <property type="entry name" value="5_NUCLEOTIDASE_1"/>
    <property type="match status" value="1"/>
</dbReference>
<evidence type="ECO:0000256" key="1">
    <source>
        <dbReference type="ARBA" id="ARBA00000527"/>
    </source>
</evidence>
<dbReference type="RefSeq" id="WP_026684954.1">
    <property type="nucleotide sequence ID" value="NZ_CP010525.1"/>
</dbReference>
<evidence type="ECO:0000313" key="13">
    <source>
        <dbReference type="Proteomes" id="UP000070376"/>
    </source>
</evidence>
<feature type="signal peptide" evidence="8">
    <location>
        <begin position="1"/>
        <end position="23"/>
    </location>
</feature>
<dbReference type="GO" id="GO:0030288">
    <property type="term" value="C:outer membrane-bounded periplasmic space"/>
    <property type="evidence" value="ECO:0007669"/>
    <property type="project" value="TreeGrafter"/>
</dbReference>
<dbReference type="AlphaFoldDB" id="A0A0C5C4B5"/>
<evidence type="ECO:0000313" key="10">
    <source>
        <dbReference type="EMBL" id="AJO21586.1"/>
    </source>
</evidence>
<dbReference type="CDD" id="cd07410">
    <property type="entry name" value="MPP_CpdB_N"/>
    <property type="match status" value="1"/>
</dbReference>